<reference evidence="1 2" key="1">
    <citation type="journal article" date="2019" name="Emerg. Microbes Infect.">
        <title>Comprehensive subspecies identification of 175 nontuberculous mycobacteria species based on 7547 genomic profiles.</title>
        <authorList>
            <person name="Matsumoto Y."/>
            <person name="Kinjo T."/>
            <person name="Motooka D."/>
            <person name="Nabeya D."/>
            <person name="Jung N."/>
            <person name="Uechi K."/>
            <person name="Horii T."/>
            <person name="Iida T."/>
            <person name="Fujita J."/>
            <person name="Nakamura S."/>
        </authorList>
    </citation>
    <scope>NUCLEOTIDE SEQUENCE [LARGE SCALE GENOMIC DNA]</scope>
    <source>
        <strain evidence="1 2">JCM 30395</strain>
    </source>
</reference>
<organism evidence="1 2">
    <name type="scientific">Mycolicibacterium sarraceniae</name>
    <dbReference type="NCBI Taxonomy" id="1534348"/>
    <lineage>
        <taxon>Bacteria</taxon>
        <taxon>Bacillati</taxon>
        <taxon>Actinomycetota</taxon>
        <taxon>Actinomycetes</taxon>
        <taxon>Mycobacteriales</taxon>
        <taxon>Mycobacteriaceae</taxon>
        <taxon>Mycolicibacterium</taxon>
    </lineage>
</organism>
<proteinExistence type="predicted"/>
<sequence length="83" mass="8775">MNAPDGAGRSVAQLVVNLMTNGAVDRIDQRAKRGAELRQWGLHPHMPDEASSLAADDSAFERAYPEALSGGQGVGFPRKSGRG</sequence>
<protein>
    <submittedName>
        <fullName evidence="1">Uncharacterized protein</fullName>
    </submittedName>
</protein>
<evidence type="ECO:0000313" key="1">
    <source>
        <dbReference type="EMBL" id="BBY60668.1"/>
    </source>
</evidence>
<dbReference type="EMBL" id="AP022595">
    <property type="protein sequence ID" value="BBY60668.1"/>
    <property type="molecule type" value="Genomic_DNA"/>
</dbReference>
<keyword evidence="2" id="KW-1185">Reference proteome</keyword>
<evidence type="ECO:0000313" key="2">
    <source>
        <dbReference type="Proteomes" id="UP000466445"/>
    </source>
</evidence>
<dbReference type="Proteomes" id="UP000466445">
    <property type="component" value="Chromosome"/>
</dbReference>
<accession>A0A7I7SV46</accession>
<dbReference type="AlphaFoldDB" id="A0A7I7SV46"/>
<name>A0A7I7SV46_9MYCO</name>
<gene>
    <name evidence="1" type="ORF">MSAR_38040</name>
</gene>
<dbReference type="KEGG" id="msar:MSAR_38040"/>